<dbReference type="AlphaFoldDB" id="A0A6A4IGG1"/>
<dbReference type="Proteomes" id="UP000799118">
    <property type="component" value="Unassembled WGS sequence"/>
</dbReference>
<name>A0A6A4IGG1_9AGAR</name>
<dbReference type="EMBL" id="ML769389">
    <property type="protein sequence ID" value="KAE9409070.1"/>
    <property type="molecule type" value="Genomic_DNA"/>
</dbReference>
<proteinExistence type="predicted"/>
<accession>A0A6A4IGG1</accession>
<protein>
    <submittedName>
        <fullName evidence="1">Uncharacterized protein</fullName>
    </submittedName>
</protein>
<sequence length="55" mass="6703">MPMPIKKQAYFGRMVEDWFSKHYDEENPKGDELLAYMLNKVGLRWKRKKIHNNGY</sequence>
<evidence type="ECO:0000313" key="2">
    <source>
        <dbReference type="Proteomes" id="UP000799118"/>
    </source>
</evidence>
<reference evidence="1" key="1">
    <citation type="journal article" date="2019" name="Environ. Microbiol.">
        <title>Fungal ecological strategies reflected in gene transcription - a case study of two litter decomposers.</title>
        <authorList>
            <person name="Barbi F."/>
            <person name="Kohler A."/>
            <person name="Barry K."/>
            <person name="Baskaran P."/>
            <person name="Daum C."/>
            <person name="Fauchery L."/>
            <person name="Ihrmark K."/>
            <person name="Kuo A."/>
            <person name="LaButti K."/>
            <person name="Lipzen A."/>
            <person name="Morin E."/>
            <person name="Grigoriev I.V."/>
            <person name="Henrissat B."/>
            <person name="Lindahl B."/>
            <person name="Martin F."/>
        </authorList>
    </citation>
    <scope>NUCLEOTIDE SEQUENCE</scope>
    <source>
        <strain evidence="1">JB14</strain>
    </source>
</reference>
<organism evidence="1 2">
    <name type="scientific">Gymnopus androsaceus JB14</name>
    <dbReference type="NCBI Taxonomy" id="1447944"/>
    <lineage>
        <taxon>Eukaryota</taxon>
        <taxon>Fungi</taxon>
        <taxon>Dikarya</taxon>
        <taxon>Basidiomycota</taxon>
        <taxon>Agaricomycotina</taxon>
        <taxon>Agaricomycetes</taxon>
        <taxon>Agaricomycetidae</taxon>
        <taxon>Agaricales</taxon>
        <taxon>Marasmiineae</taxon>
        <taxon>Omphalotaceae</taxon>
        <taxon>Gymnopus</taxon>
    </lineage>
</organism>
<evidence type="ECO:0000313" key="1">
    <source>
        <dbReference type="EMBL" id="KAE9409070.1"/>
    </source>
</evidence>
<gene>
    <name evidence="1" type="ORF">BT96DRAFT_985396</name>
</gene>
<keyword evidence="2" id="KW-1185">Reference proteome</keyword>